<protein>
    <submittedName>
        <fullName evidence="1">Uncharacterized protein</fullName>
    </submittedName>
</protein>
<proteinExistence type="predicted"/>
<dbReference type="STRING" id="414004.CENSYa_1066"/>
<gene>
    <name evidence="1" type="ordered locus">CENSYa_1066</name>
</gene>
<organism evidence="1 2">
    <name type="scientific">Cenarchaeum symbiosum (strain A)</name>
    <dbReference type="NCBI Taxonomy" id="414004"/>
    <lineage>
        <taxon>Archaea</taxon>
        <taxon>Nitrososphaerota</taxon>
        <taxon>Candidatus Cenarchaeales</taxon>
        <taxon>Candidatus Cenarchaeaceae</taxon>
        <taxon>Candidatus Cenarchaeum</taxon>
    </lineage>
</organism>
<dbReference type="KEGG" id="csy:CENSYa_1066"/>
<dbReference type="AlphaFoldDB" id="A0RWH9"/>
<keyword evidence="2" id="KW-1185">Reference proteome</keyword>
<dbReference type="EnsemblBacteria" id="ABK77696">
    <property type="protein sequence ID" value="ABK77696"/>
    <property type="gene ID" value="CENSYa_1066"/>
</dbReference>
<reference evidence="1 2" key="1">
    <citation type="journal article" date="2006" name="Proc. Natl. Acad. Sci. U.S.A.">
        <title>Genomic analysis of the uncultivated marine crenarchaeote Cenarchaeum symbiosum.</title>
        <authorList>
            <person name="Hallam S.J."/>
            <person name="Konstantinidis K.T."/>
            <person name="Putnam N."/>
            <person name="Schleper C."/>
            <person name="Watanabe Y."/>
            <person name="Sugahara J."/>
            <person name="Preston C."/>
            <person name="de la Torre J."/>
            <person name="Richardson P.M."/>
            <person name="DeLong E.F."/>
        </authorList>
    </citation>
    <scope>NUCLEOTIDE SEQUENCE [LARGE SCALE GENOMIC DNA]</scope>
    <source>
        <strain evidence="2">A</strain>
    </source>
</reference>
<accession>A0RWH9</accession>
<evidence type="ECO:0000313" key="2">
    <source>
        <dbReference type="Proteomes" id="UP000000758"/>
    </source>
</evidence>
<dbReference type="PROSITE" id="PS51257">
    <property type="entry name" value="PROKAR_LIPOPROTEIN"/>
    <property type="match status" value="1"/>
</dbReference>
<dbReference type="EMBL" id="DP000238">
    <property type="protein sequence ID" value="ABK77696.1"/>
    <property type="molecule type" value="Genomic_DNA"/>
</dbReference>
<name>A0RWH9_CENSY</name>
<dbReference type="Proteomes" id="UP000000758">
    <property type="component" value="Chromosome"/>
</dbReference>
<evidence type="ECO:0000313" key="1">
    <source>
        <dbReference type="EMBL" id="ABK77696.1"/>
    </source>
</evidence>
<sequence length="178" mass="21063">MREEDATAICMACFQRSRVKPVSLLSFAVACRVLLKKWGIKEMSRYFEISEYQIRQADKINELEPRFQKLADERHSGIEMFYHIWRLPRQKRSEVAKMALGMNIKDLRELMYFMRKNPSFSIKKCRELVDETKPKVINLLVLPLDSDMYDGIKRKAQKSKMSVRDYVMGIIMSKINEV</sequence>
<dbReference type="HOGENOM" id="CLU_1507323_0_0_2"/>